<feature type="binding site" evidence="15">
    <location>
        <position position="403"/>
    </location>
    <ligand>
        <name>Zn(2+)</name>
        <dbReference type="ChEBI" id="CHEBI:29105"/>
    </ligand>
</feature>
<dbReference type="PROSITE" id="PS01056">
    <property type="entry name" value="DNA_LIGASE_N2"/>
    <property type="match status" value="1"/>
</dbReference>
<keyword evidence="12 15" id="KW-0464">Manganese</keyword>
<evidence type="ECO:0000256" key="9">
    <source>
        <dbReference type="ARBA" id="ARBA00022842"/>
    </source>
</evidence>
<dbReference type="PROSITE" id="PS50172">
    <property type="entry name" value="BRCT"/>
    <property type="match status" value="1"/>
</dbReference>
<keyword evidence="5 15" id="KW-0235">DNA replication</keyword>
<gene>
    <name evidence="15 18" type="primary">ligA</name>
    <name evidence="18" type="ORF">IAA89_02960</name>
</gene>
<dbReference type="InterPro" id="IPR001357">
    <property type="entry name" value="BRCT_dom"/>
</dbReference>
<keyword evidence="11 15" id="KW-0234">DNA repair</keyword>
<dbReference type="SUPFAM" id="SSF50249">
    <property type="entry name" value="Nucleic acid-binding proteins"/>
    <property type="match status" value="1"/>
</dbReference>
<dbReference type="PROSITE" id="PS01055">
    <property type="entry name" value="DNA_LIGASE_N1"/>
    <property type="match status" value="1"/>
</dbReference>
<dbReference type="Pfam" id="PF00533">
    <property type="entry name" value="BRCT"/>
    <property type="match status" value="1"/>
</dbReference>
<dbReference type="InterPro" id="IPR013839">
    <property type="entry name" value="DNAligase_adenylation"/>
</dbReference>
<evidence type="ECO:0000256" key="3">
    <source>
        <dbReference type="ARBA" id="ARBA00013308"/>
    </source>
</evidence>
<evidence type="ECO:0000256" key="11">
    <source>
        <dbReference type="ARBA" id="ARBA00023204"/>
    </source>
</evidence>
<feature type="binding site" evidence="15">
    <location>
        <position position="169"/>
    </location>
    <ligand>
        <name>NAD(+)</name>
        <dbReference type="ChEBI" id="CHEBI:57540"/>
    </ligand>
</feature>
<accession>A0A9D9H538</accession>
<dbReference type="EC" id="6.5.1.2" evidence="2 15"/>
<feature type="domain" description="BRCT" evidence="17">
    <location>
        <begin position="586"/>
        <end position="656"/>
    </location>
</feature>
<reference evidence="18" key="1">
    <citation type="submission" date="2020-10" db="EMBL/GenBank/DDBJ databases">
        <authorList>
            <person name="Gilroy R."/>
        </authorList>
    </citation>
    <scope>NUCLEOTIDE SEQUENCE</scope>
    <source>
        <strain evidence="18">C6-149</strain>
    </source>
</reference>
<evidence type="ECO:0000256" key="8">
    <source>
        <dbReference type="ARBA" id="ARBA00022833"/>
    </source>
</evidence>
<comment type="function">
    <text evidence="1 15">DNA ligase that catalyzes the formation of phosphodiester linkages between 5'-phosphoryl and 3'-hydroxyl groups in double-stranded DNA using NAD as a coenzyme and as the energy source for the reaction. It is essential for DNA replication and repair of damaged DNA.</text>
</comment>
<comment type="caution">
    <text evidence="18">The sequence shown here is derived from an EMBL/GenBank/DDBJ whole genome shotgun (WGS) entry which is preliminary data.</text>
</comment>
<dbReference type="GO" id="GO:0006260">
    <property type="term" value="P:DNA replication"/>
    <property type="evidence" value="ECO:0007669"/>
    <property type="project" value="UniProtKB-KW"/>
</dbReference>
<dbReference type="NCBIfam" id="TIGR00575">
    <property type="entry name" value="dnlj"/>
    <property type="match status" value="1"/>
</dbReference>
<keyword evidence="4 15" id="KW-0436">Ligase</keyword>
<protein>
    <recommendedName>
        <fullName evidence="3 15">DNA ligase</fullName>
        <ecNumber evidence="2 15">6.5.1.2</ecNumber>
    </recommendedName>
    <alternativeName>
        <fullName evidence="15">Polydeoxyribonucleotide synthase [NAD(+)]</fullName>
    </alternativeName>
</protein>
<feature type="binding site" evidence="15">
    <location>
        <position position="135"/>
    </location>
    <ligand>
        <name>NAD(+)</name>
        <dbReference type="ChEBI" id="CHEBI:57540"/>
    </ligand>
</feature>
<dbReference type="PIRSF" id="PIRSF001604">
    <property type="entry name" value="LigA"/>
    <property type="match status" value="1"/>
</dbReference>
<dbReference type="AlphaFoldDB" id="A0A9D9H538"/>
<evidence type="ECO:0000313" key="18">
    <source>
        <dbReference type="EMBL" id="MBO8441390.1"/>
    </source>
</evidence>
<sequence>MNDVKKQIDDLVDILNRWREEYYTLDDPSVEDHVYDDNYQKLLKLEHDYPQFVRKDSPTQNVGNKILNNFQKVNHDIPMLSMGDVFSFEELKEFDQRVKQNLGTNQIEYNCELKIDGLAISLVYENGKLVQGSTRGNGHIGEDITANLMNVDTVPHQLNDDLSIEVRGECFIYKDDFAKVNAKQEELGKTTFANPRNAAAGSLRQLDPAVTKKRHLSTFIYYMTHFENYGIKKQSEALNFYKNLGFSIDPHYRVCNSIDDVIDYINEYTEKRNKLKYEVDGIVVKVNQLTYQNKLGNTIKIPRWAIAYKFPPDEKETVINKVQWTVGRTGVVTPTAIMDPVQLAGTTVSRASLHNPDYILKKDIRVNDYVSLHKAGDIIPEIGSVNIKKRKNNSKPLVIPTNCPSCNSKLVHLNSEVALRCINPDCPAQLVEKVIHFASRNAMNIEGLGIQVANQLYSNGLIQDIGDLYSLTSNQLLLLEGFGNKSADNLLESINNSKNNSLERLLTGLGIQHLGSKAAYQLAKKFHNINNIINANKDDISKIDGMGSIIAESVIDYFHNESVLVLINKLEKSNVNMEFINTEEYDVDNYFNNKTVVLTGKLDQFTRSEASEWLTNHGAKVTNSVSKNTDLLIAGHDAGSKLVKAQEMNIEILNENQFINKQLNV</sequence>
<dbReference type="Gene3D" id="1.10.287.610">
    <property type="entry name" value="Helix hairpin bin"/>
    <property type="match status" value="1"/>
</dbReference>
<dbReference type="FunFam" id="3.30.470.30:FF:000001">
    <property type="entry name" value="DNA ligase"/>
    <property type="match status" value="1"/>
</dbReference>
<evidence type="ECO:0000259" key="17">
    <source>
        <dbReference type="PROSITE" id="PS50172"/>
    </source>
</evidence>
<feature type="binding site" evidence="15">
    <location>
        <position position="285"/>
    </location>
    <ligand>
        <name>NAD(+)</name>
        <dbReference type="ChEBI" id="CHEBI:57540"/>
    </ligand>
</feature>
<feature type="active site" description="N6-AMP-lysine intermediate" evidence="15">
    <location>
        <position position="114"/>
    </location>
</feature>
<dbReference type="InterPro" id="IPR003583">
    <property type="entry name" value="Hlx-hairpin-Hlx_DNA-bd_motif"/>
</dbReference>
<dbReference type="InterPro" id="IPR010994">
    <property type="entry name" value="RuvA_2-like"/>
</dbReference>
<dbReference type="InterPro" id="IPR004150">
    <property type="entry name" value="NAD_DNA_ligase_OB"/>
</dbReference>
<evidence type="ECO:0000256" key="6">
    <source>
        <dbReference type="ARBA" id="ARBA00022723"/>
    </source>
</evidence>
<dbReference type="SMART" id="SM00278">
    <property type="entry name" value="HhH1"/>
    <property type="match status" value="3"/>
</dbReference>
<dbReference type="InterPro" id="IPR001679">
    <property type="entry name" value="DNA_ligase"/>
</dbReference>
<evidence type="ECO:0000256" key="15">
    <source>
        <dbReference type="HAMAP-Rule" id="MF_01588"/>
    </source>
</evidence>
<evidence type="ECO:0000256" key="13">
    <source>
        <dbReference type="ARBA" id="ARBA00034005"/>
    </source>
</evidence>
<dbReference type="Gene3D" id="1.10.150.20">
    <property type="entry name" value="5' to 3' exonuclease, C-terminal subdomain"/>
    <property type="match status" value="2"/>
</dbReference>
<evidence type="ECO:0000256" key="1">
    <source>
        <dbReference type="ARBA" id="ARBA00004067"/>
    </source>
</evidence>
<reference evidence="18" key="2">
    <citation type="journal article" date="2021" name="PeerJ">
        <title>Extensive microbial diversity within the chicken gut microbiome revealed by metagenomics and culture.</title>
        <authorList>
            <person name="Gilroy R."/>
            <person name="Ravi A."/>
            <person name="Getino M."/>
            <person name="Pursley I."/>
            <person name="Horton D.L."/>
            <person name="Alikhan N.F."/>
            <person name="Baker D."/>
            <person name="Gharbi K."/>
            <person name="Hall N."/>
            <person name="Watson M."/>
            <person name="Adriaenssens E.M."/>
            <person name="Foster-Nyarko E."/>
            <person name="Jarju S."/>
            <person name="Secka A."/>
            <person name="Antonio M."/>
            <person name="Oren A."/>
            <person name="Chaudhuri R.R."/>
            <person name="La Ragione R."/>
            <person name="Hildebrand F."/>
            <person name="Pallen M.J."/>
        </authorList>
    </citation>
    <scope>NUCLEOTIDE SEQUENCE</scope>
    <source>
        <strain evidence="18">C6-149</strain>
    </source>
</reference>
<feature type="binding site" evidence="15">
    <location>
        <position position="406"/>
    </location>
    <ligand>
        <name>Zn(2+)</name>
        <dbReference type="ChEBI" id="CHEBI:29105"/>
    </ligand>
</feature>
<feature type="binding site" evidence="15">
    <location>
        <position position="421"/>
    </location>
    <ligand>
        <name>Zn(2+)</name>
        <dbReference type="ChEBI" id="CHEBI:29105"/>
    </ligand>
</feature>
<dbReference type="InterPro" id="IPR033136">
    <property type="entry name" value="DNA_ligase_CS"/>
</dbReference>
<evidence type="ECO:0000256" key="2">
    <source>
        <dbReference type="ARBA" id="ARBA00012722"/>
    </source>
</evidence>
<dbReference type="Pfam" id="PF03120">
    <property type="entry name" value="OB_DNA_ligase"/>
    <property type="match status" value="1"/>
</dbReference>
<dbReference type="GO" id="GO:0006281">
    <property type="term" value="P:DNA repair"/>
    <property type="evidence" value="ECO:0007669"/>
    <property type="project" value="UniProtKB-KW"/>
</dbReference>
<dbReference type="InterPro" id="IPR012340">
    <property type="entry name" value="NA-bd_OB-fold"/>
</dbReference>
<feature type="binding site" evidence="15">
    <location>
        <position position="112"/>
    </location>
    <ligand>
        <name>NAD(+)</name>
        <dbReference type="ChEBI" id="CHEBI:57540"/>
    </ligand>
</feature>
<evidence type="ECO:0000256" key="12">
    <source>
        <dbReference type="ARBA" id="ARBA00023211"/>
    </source>
</evidence>
<keyword evidence="10 15" id="KW-0520">NAD</keyword>
<dbReference type="CDD" id="cd00114">
    <property type="entry name" value="LIGANc"/>
    <property type="match status" value="1"/>
</dbReference>
<dbReference type="InterPro" id="IPR013840">
    <property type="entry name" value="DNAligase_N"/>
</dbReference>
<keyword evidence="9 15" id="KW-0460">Magnesium</keyword>
<evidence type="ECO:0000256" key="16">
    <source>
        <dbReference type="RuleBase" id="RU000618"/>
    </source>
</evidence>
<evidence type="ECO:0000313" key="19">
    <source>
        <dbReference type="Proteomes" id="UP000823614"/>
    </source>
</evidence>
<comment type="similarity">
    <text evidence="14 15">Belongs to the NAD-dependent DNA ligase family. LigA subfamily.</text>
</comment>
<name>A0A9D9H538_9LACO</name>
<dbReference type="CDD" id="cd17748">
    <property type="entry name" value="BRCT_DNA_ligase_like"/>
    <property type="match status" value="1"/>
</dbReference>
<dbReference type="InterPro" id="IPR041663">
    <property type="entry name" value="DisA/LigA_HHH"/>
</dbReference>
<dbReference type="GO" id="GO:0005829">
    <property type="term" value="C:cytosol"/>
    <property type="evidence" value="ECO:0007669"/>
    <property type="project" value="TreeGrafter"/>
</dbReference>
<feature type="binding site" evidence="15">
    <location>
        <begin position="81"/>
        <end position="82"/>
    </location>
    <ligand>
        <name>NAD(+)</name>
        <dbReference type="ChEBI" id="CHEBI:57540"/>
    </ligand>
</feature>
<evidence type="ECO:0000256" key="10">
    <source>
        <dbReference type="ARBA" id="ARBA00023027"/>
    </source>
</evidence>
<dbReference type="Pfam" id="PF01653">
    <property type="entry name" value="DNA_ligase_aden"/>
    <property type="match status" value="1"/>
</dbReference>
<dbReference type="Pfam" id="PF03119">
    <property type="entry name" value="DNA_ligase_ZBD"/>
    <property type="match status" value="1"/>
</dbReference>
<dbReference type="Proteomes" id="UP000823614">
    <property type="component" value="Unassembled WGS sequence"/>
</dbReference>
<comment type="cofactor">
    <cofactor evidence="15">
        <name>Mg(2+)</name>
        <dbReference type="ChEBI" id="CHEBI:18420"/>
    </cofactor>
    <cofactor evidence="15">
        <name>Mn(2+)</name>
        <dbReference type="ChEBI" id="CHEBI:29035"/>
    </cofactor>
</comment>
<keyword evidence="7 15" id="KW-0227">DNA damage</keyword>
<dbReference type="InterPro" id="IPR036420">
    <property type="entry name" value="BRCT_dom_sf"/>
</dbReference>
<evidence type="ECO:0000256" key="7">
    <source>
        <dbReference type="ARBA" id="ARBA00022763"/>
    </source>
</evidence>
<dbReference type="PANTHER" id="PTHR23389:SF9">
    <property type="entry name" value="DNA LIGASE"/>
    <property type="match status" value="1"/>
</dbReference>
<dbReference type="Pfam" id="PF12826">
    <property type="entry name" value="HHH_2"/>
    <property type="match status" value="1"/>
</dbReference>
<evidence type="ECO:0000256" key="4">
    <source>
        <dbReference type="ARBA" id="ARBA00022598"/>
    </source>
</evidence>
<dbReference type="Gene3D" id="3.30.470.30">
    <property type="entry name" value="DNA ligase/mRNA capping enzyme"/>
    <property type="match status" value="1"/>
</dbReference>
<dbReference type="NCBIfam" id="NF005932">
    <property type="entry name" value="PRK07956.1"/>
    <property type="match status" value="1"/>
</dbReference>
<organism evidence="18 19">
    <name type="scientific">Candidatus Gallilactobacillus intestinavium</name>
    <dbReference type="NCBI Taxonomy" id="2840838"/>
    <lineage>
        <taxon>Bacteria</taxon>
        <taxon>Bacillati</taxon>
        <taxon>Bacillota</taxon>
        <taxon>Bacilli</taxon>
        <taxon>Lactobacillales</taxon>
        <taxon>Lactobacillaceae</taxon>
        <taxon>Lactobacillaceae incertae sedis</taxon>
        <taxon>Candidatus Gallilactobacillus</taxon>
    </lineage>
</organism>
<dbReference type="SUPFAM" id="SSF47781">
    <property type="entry name" value="RuvA domain 2-like"/>
    <property type="match status" value="1"/>
</dbReference>
<dbReference type="HAMAP" id="MF_01588">
    <property type="entry name" value="DNA_ligase_A"/>
    <property type="match status" value="1"/>
</dbReference>
<dbReference type="GO" id="GO:0046872">
    <property type="term" value="F:metal ion binding"/>
    <property type="evidence" value="ECO:0007669"/>
    <property type="project" value="UniProtKB-KW"/>
</dbReference>
<dbReference type="Gene3D" id="2.40.50.140">
    <property type="entry name" value="Nucleic acid-binding proteins"/>
    <property type="match status" value="1"/>
</dbReference>
<dbReference type="GO" id="GO:0003911">
    <property type="term" value="F:DNA ligase (NAD+) activity"/>
    <property type="evidence" value="ECO:0007669"/>
    <property type="project" value="UniProtKB-UniRule"/>
</dbReference>
<feature type="binding site" evidence="15">
    <location>
        <position position="309"/>
    </location>
    <ligand>
        <name>NAD(+)</name>
        <dbReference type="ChEBI" id="CHEBI:57540"/>
    </ligand>
</feature>
<dbReference type="SMART" id="SM00532">
    <property type="entry name" value="LIGANc"/>
    <property type="match status" value="1"/>
</dbReference>
<dbReference type="EMBL" id="JADIMP010000051">
    <property type="protein sequence ID" value="MBO8441390.1"/>
    <property type="molecule type" value="Genomic_DNA"/>
</dbReference>
<dbReference type="SMART" id="SM00292">
    <property type="entry name" value="BRCT"/>
    <property type="match status" value="1"/>
</dbReference>
<evidence type="ECO:0000256" key="5">
    <source>
        <dbReference type="ARBA" id="ARBA00022705"/>
    </source>
</evidence>
<feature type="binding site" evidence="15">
    <location>
        <begin position="32"/>
        <end position="36"/>
    </location>
    <ligand>
        <name>NAD(+)</name>
        <dbReference type="ChEBI" id="CHEBI:57540"/>
    </ligand>
</feature>
<dbReference type="FunFam" id="2.40.50.140:FF:000012">
    <property type="entry name" value="DNA ligase"/>
    <property type="match status" value="1"/>
</dbReference>
<dbReference type="InterPro" id="IPR018239">
    <property type="entry name" value="DNA_ligase_AS"/>
</dbReference>
<keyword evidence="6 15" id="KW-0479">Metal-binding</keyword>
<comment type="catalytic activity">
    <reaction evidence="13 15 16">
        <text>NAD(+) + (deoxyribonucleotide)n-3'-hydroxyl + 5'-phospho-(deoxyribonucleotide)m = (deoxyribonucleotide)n+m + AMP + beta-nicotinamide D-nucleotide.</text>
        <dbReference type="EC" id="6.5.1.2"/>
    </reaction>
</comment>
<dbReference type="PANTHER" id="PTHR23389">
    <property type="entry name" value="CHROMOSOME TRANSMISSION FIDELITY FACTOR 18"/>
    <property type="match status" value="1"/>
</dbReference>
<dbReference type="Gene3D" id="6.20.10.30">
    <property type="match status" value="1"/>
</dbReference>
<dbReference type="GO" id="GO:0003677">
    <property type="term" value="F:DNA binding"/>
    <property type="evidence" value="ECO:0007669"/>
    <property type="project" value="InterPro"/>
</dbReference>
<evidence type="ECO:0000256" key="14">
    <source>
        <dbReference type="ARBA" id="ARBA00060881"/>
    </source>
</evidence>
<feature type="binding site" evidence="15">
    <location>
        <position position="426"/>
    </location>
    <ligand>
        <name>Zn(2+)</name>
        <dbReference type="ChEBI" id="CHEBI:29105"/>
    </ligand>
</feature>
<dbReference type="SUPFAM" id="SSF56091">
    <property type="entry name" value="DNA ligase/mRNA capping enzyme, catalytic domain"/>
    <property type="match status" value="1"/>
</dbReference>
<dbReference type="InterPro" id="IPR004149">
    <property type="entry name" value="Znf_DNAligase_C4"/>
</dbReference>
<dbReference type="Gene3D" id="3.40.50.10190">
    <property type="entry name" value="BRCT domain"/>
    <property type="match status" value="1"/>
</dbReference>
<dbReference type="SUPFAM" id="SSF52113">
    <property type="entry name" value="BRCT domain"/>
    <property type="match status" value="1"/>
</dbReference>
<dbReference type="FunFam" id="1.10.150.20:FF:000007">
    <property type="entry name" value="DNA ligase"/>
    <property type="match status" value="1"/>
</dbReference>
<dbReference type="Pfam" id="PF14520">
    <property type="entry name" value="HHH_5"/>
    <property type="match status" value="1"/>
</dbReference>
<keyword evidence="8 15" id="KW-0862">Zinc</keyword>
<proteinExistence type="inferred from homology"/>